<keyword evidence="2" id="KW-1185">Reference proteome</keyword>
<dbReference type="EMBL" id="JBHTOH010000083">
    <property type="protein sequence ID" value="MFD1411620.1"/>
    <property type="molecule type" value="Genomic_DNA"/>
</dbReference>
<reference evidence="2" key="1">
    <citation type="journal article" date="2019" name="Int. J. Syst. Evol. Microbiol.">
        <title>The Global Catalogue of Microorganisms (GCM) 10K type strain sequencing project: providing services to taxonomists for standard genome sequencing and annotation.</title>
        <authorList>
            <consortium name="The Broad Institute Genomics Platform"/>
            <consortium name="The Broad Institute Genome Sequencing Center for Infectious Disease"/>
            <person name="Wu L."/>
            <person name="Ma J."/>
        </authorList>
    </citation>
    <scope>NUCLEOTIDE SEQUENCE [LARGE SCALE GENOMIC DNA]</scope>
    <source>
        <strain evidence="2">CCM 8937</strain>
    </source>
</reference>
<accession>A0ABW4BPW3</accession>
<organism evidence="1 2">
    <name type="scientific">Lapidilactobacillus gannanensis</name>
    <dbReference type="NCBI Taxonomy" id="2486002"/>
    <lineage>
        <taxon>Bacteria</taxon>
        <taxon>Bacillati</taxon>
        <taxon>Bacillota</taxon>
        <taxon>Bacilli</taxon>
        <taxon>Lactobacillales</taxon>
        <taxon>Lactobacillaceae</taxon>
        <taxon>Lapidilactobacillus</taxon>
    </lineage>
</organism>
<name>A0ABW4BPW3_9LACO</name>
<dbReference type="Gene3D" id="1.10.287.1080">
    <property type="entry name" value="MazG-like"/>
    <property type="match status" value="1"/>
</dbReference>
<evidence type="ECO:0000313" key="1">
    <source>
        <dbReference type="EMBL" id="MFD1411620.1"/>
    </source>
</evidence>
<dbReference type="PANTHER" id="PTHR46523:SF1">
    <property type="entry name" value="DCTP PYROPHOSPHATASE 1"/>
    <property type="match status" value="1"/>
</dbReference>
<comment type="caution">
    <text evidence="1">The sequence shown here is derived from an EMBL/GenBank/DDBJ whole genome shotgun (WGS) entry which is preliminary data.</text>
</comment>
<evidence type="ECO:0000313" key="2">
    <source>
        <dbReference type="Proteomes" id="UP001597191"/>
    </source>
</evidence>
<proteinExistence type="predicted"/>
<dbReference type="RefSeq" id="WP_225420221.1">
    <property type="nucleotide sequence ID" value="NZ_JBHTOH010000083.1"/>
</dbReference>
<dbReference type="InterPro" id="IPR052555">
    <property type="entry name" value="dCTP_Pyrophosphatase"/>
</dbReference>
<dbReference type="SUPFAM" id="SSF101386">
    <property type="entry name" value="all-alpha NTP pyrophosphatases"/>
    <property type="match status" value="1"/>
</dbReference>
<protein>
    <submittedName>
        <fullName evidence="1">Nucleotide pyrophosphohydrolase</fullName>
    </submittedName>
</protein>
<sequence>MSAQIHELDPENHGAKLKLDETSAPEIRQMMQALVDFRRKKGWDESNLKDLAIALTGETNEVLDIFKWHPETEPLSEHDLAHLEEELADVQIYVYDICLSLGLDPLKLVQAKHKINQGRTWSE</sequence>
<dbReference type="Proteomes" id="UP001597191">
    <property type="component" value="Unassembled WGS sequence"/>
</dbReference>
<gene>
    <name evidence="1" type="ORF">ACFQ4R_08495</name>
</gene>
<dbReference type="PANTHER" id="PTHR46523">
    <property type="entry name" value="DCTP PYROPHOSPHATASE 1"/>
    <property type="match status" value="1"/>
</dbReference>